<evidence type="ECO:0000313" key="3">
    <source>
        <dbReference type="Proteomes" id="UP000076218"/>
    </source>
</evidence>
<sequence length="94" mass="11179">MIWPIGVILMMFGLSAYAGIWRSWSRDGFYYYVFGVFWFGLSIVVIDVQTLLAPLPIWFLNLTTFFFFATIATAFYLPPCLTPRWFRAMRRTWK</sequence>
<feature type="transmembrane region" description="Helical" evidence="1">
    <location>
        <begin position="58"/>
        <end position="81"/>
    </location>
</feature>
<feature type="transmembrane region" description="Helical" evidence="1">
    <location>
        <begin position="6"/>
        <end position="24"/>
    </location>
</feature>
<keyword evidence="1" id="KW-0472">Membrane</keyword>
<protein>
    <submittedName>
        <fullName evidence="2">Uncharacterized protein</fullName>
    </submittedName>
</protein>
<dbReference type="AlphaFoldDB" id="A0A154V539"/>
<comment type="caution">
    <text evidence="2">The sequence shown here is derived from an EMBL/GenBank/DDBJ whole genome shotgun (WGS) entry which is preliminary data.</text>
</comment>
<keyword evidence="1" id="KW-0812">Transmembrane</keyword>
<organism evidence="2 3">
    <name type="scientific">Clavibacter tessellarius</name>
    <dbReference type="NCBI Taxonomy" id="31965"/>
    <lineage>
        <taxon>Bacteria</taxon>
        <taxon>Bacillati</taxon>
        <taxon>Actinomycetota</taxon>
        <taxon>Actinomycetes</taxon>
        <taxon>Micrococcales</taxon>
        <taxon>Microbacteriaceae</taxon>
        <taxon>Clavibacter</taxon>
    </lineage>
</organism>
<dbReference type="RefSeq" id="WP_063070337.1">
    <property type="nucleotide sequence ID" value="NZ_LQXA01000006.1"/>
</dbReference>
<gene>
    <name evidence="2" type="ORF">AWH51_03170</name>
</gene>
<evidence type="ECO:0000256" key="1">
    <source>
        <dbReference type="SAM" id="Phobius"/>
    </source>
</evidence>
<feature type="transmembrane region" description="Helical" evidence="1">
    <location>
        <begin position="31"/>
        <end position="52"/>
    </location>
</feature>
<dbReference type="Proteomes" id="UP000076218">
    <property type="component" value="Unassembled WGS sequence"/>
</dbReference>
<accession>A0A154V539</accession>
<proteinExistence type="predicted"/>
<keyword evidence="1" id="KW-1133">Transmembrane helix</keyword>
<reference evidence="2 3" key="1">
    <citation type="submission" date="2016-01" db="EMBL/GenBank/DDBJ databases">
        <title>Draft genome sequence of Clavibacter michiganensis subsp. tessellarius DOAB 609.</title>
        <authorList>
            <person name="Tambong J.T."/>
        </authorList>
    </citation>
    <scope>NUCLEOTIDE SEQUENCE [LARGE SCALE GENOMIC DNA]</scope>
    <source>
        <strain evidence="2 3">DOAB 609</strain>
    </source>
</reference>
<name>A0A154V539_9MICO</name>
<dbReference type="STRING" id="31965.AWH51_03170"/>
<dbReference type="EMBL" id="LQXA01000006">
    <property type="protein sequence ID" value="KZC96369.1"/>
    <property type="molecule type" value="Genomic_DNA"/>
</dbReference>
<evidence type="ECO:0000313" key="2">
    <source>
        <dbReference type="EMBL" id="KZC96369.1"/>
    </source>
</evidence>